<keyword evidence="1" id="KW-0732">Signal</keyword>
<dbReference type="InterPro" id="IPR052823">
    <property type="entry name" value="SXP/RAL-2_related"/>
</dbReference>
<evidence type="ECO:0000259" key="2">
    <source>
        <dbReference type="Pfam" id="PF02520"/>
    </source>
</evidence>
<dbReference type="EMBL" id="CATQJL010000305">
    <property type="protein sequence ID" value="CAJ0601913.1"/>
    <property type="molecule type" value="Genomic_DNA"/>
</dbReference>
<dbReference type="InterPro" id="IPR003677">
    <property type="entry name" value="ANIS5_cation-bd"/>
</dbReference>
<feature type="domain" description="SXP/RAL-2 family protein Ani s 5-like cation-binding" evidence="2">
    <location>
        <begin position="44"/>
        <end position="150"/>
    </location>
</feature>
<feature type="signal peptide" evidence="1">
    <location>
        <begin position="1"/>
        <end position="21"/>
    </location>
</feature>
<evidence type="ECO:0000256" key="1">
    <source>
        <dbReference type="SAM" id="SignalP"/>
    </source>
</evidence>
<accession>A0AA36H1I2</accession>
<feature type="chain" id="PRO_5041248803" description="SXP/RAL-2 family protein Ani s 5-like cation-binding domain-containing protein" evidence="1">
    <location>
        <begin position="22"/>
        <end position="181"/>
    </location>
</feature>
<dbReference type="PANTHER" id="PTHR21593">
    <property type="entry name" value="PRION-LIKE- Q/N-RICH -DOMAIN-BEARING PROTEIN PROTEIN"/>
    <property type="match status" value="1"/>
</dbReference>
<reference evidence="3" key="1">
    <citation type="submission" date="2023-07" db="EMBL/GenBank/DDBJ databases">
        <authorList>
            <consortium name="CYATHOMIX"/>
        </authorList>
    </citation>
    <scope>NUCLEOTIDE SEQUENCE</scope>
    <source>
        <strain evidence="3">N/A</strain>
    </source>
</reference>
<dbReference type="PANTHER" id="PTHR21593:SF36">
    <property type="entry name" value="DUF148 DOMAIN-CONTAINING PROTEIN-RELATED"/>
    <property type="match status" value="1"/>
</dbReference>
<dbReference type="Pfam" id="PF02520">
    <property type="entry name" value="ANIS5_cation-bd"/>
    <property type="match status" value="1"/>
</dbReference>
<evidence type="ECO:0000313" key="4">
    <source>
        <dbReference type="Proteomes" id="UP001176961"/>
    </source>
</evidence>
<dbReference type="AlphaFoldDB" id="A0AA36H1I2"/>
<dbReference type="Proteomes" id="UP001176961">
    <property type="component" value="Unassembled WGS sequence"/>
</dbReference>
<organism evidence="3 4">
    <name type="scientific">Cylicocyclus nassatus</name>
    <name type="common">Nematode worm</name>
    <dbReference type="NCBI Taxonomy" id="53992"/>
    <lineage>
        <taxon>Eukaryota</taxon>
        <taxon>Metazoa</taxon>
        <taxon>Ecdysozoa</taxon>
        <taxon>Nematoda</taxon>
        <taxon>Chromadorea</taxon>
        <taxon>Rhabditida</taxon>
        <taxon>Rhabditina</taxon>
        <taxon>Rhabditomorpha</taxon>
        <taxon>Strongyloidea</taxon>
        <taxon>Strongylidae</taxon>
        <taxon>Cylicocyclus</taxon>
    </lineage>
</organism>
<keyword evidence="4" id="KW-1185">Reference proteome</keyword>
<name>A0AA36H1I2_CYLNA</name>
<protein>
    <recommendedName>
        <fullName evidence="2">SXP/RAL-2 family protein Ani s 5-like cation-binding domain-containing protein</fullName>
    </recommendedName>
</protein>
<comment type="caution">
    <text evidence="3">The sequence shown here is derived from an EMBL/GenBank/DDBJ whole genome shotgun (WGS) entry which is preliminary data.</text>
</comment>
<proteinExistence type="predicted"/>
<evidence type="ECO:0000313" key="3">
    <source>
        <dbReference type="EMBL" id="CAJ0601913.1"/>
    </source>
</evidence>
<sequence length="181" mass="21267">MNALYLALVIFEIILYRDVDAQRSKEAAHRPAPPPFLRTVNAKGKREYYEILKKKDETIAAQKEEILRWAETYGVEDQVRSFEANITKHKEEVQSKVTELLDRLPVLYKEILAVYNNEDQTAAEKKEELDKIRLANQKEYNVILFATSQFRPKRSGPVRQAQRGRRDTIEKRSQDFIDRLD</sequence>
<gene>
    <name evidence="3" type="ORF">CYNAS_LOCUS13896</name>
</gene>